<feature type="compositionally biased region" description="Basic and acidic residues" evidence="1">
    <location>
        <begin position="324"/>
        <end position="367"/>
    </location>
</feature>
<dbReference type="EMBL" id="JABWDU010000002">
    <property type="protein sequence ID" value="NVD38788.1"/>
    <property type="molecule type" value="Genomic_DNA"/>
</dbReference>
<dbReference type="AlphaFoldDB" id="A0A7Y6Q495"/>
<accession>A0A7Y6Q495</accession>
<feature type="region of interest" description="Disordered" evidence="1">
    <location>
        <begin position="233"/>
        <end position="367"/>
    </location>
</feature>
<name>A0A7Y6Q495_9HYPH</name>
<dbReference type="InterPro" id="IPR006860">
    <property type="entry name" value="FecR"/>
</dbReference>
<feature type="domain" description="FecR protein" evidence="3">
    <location>
        <begin position="56"/>
        <end position="155"/>
    </location>
</feature>
<dbReference type="RefSeq" id="WP_176352417.1">
    <property type="nucleotide sequence ID" value="NZ_JABWDU010000002.1"/>
</dbReference>
<feature type="compositionally biased region" description="Basic and acidic residues" evidence="1">
    <location>
        <begin position="245"/>
        <end position="317"/>
    </location>
</feature>
<reference evidence="4 5" key="1">
    <citation type="submission" date="2020-06" db="EMBL/GenBank/DDBJ databases">
        <authorList>
            <person name="Grouzdev D.S."/>
        </authorList>
    </citation>
    <scope>NUCLEOTIDE SEQUENCE [LARGE SCALE GENOMIC DNA]</scope>
    <source>
        <strain evidence="4 5">HO-A22</strain>
    </source>
</reference>
<evidence type="ECO:0000256" key="1">
    <source>
        <dbReference type="SAM" id="MobiDB-lite"/>
    </source>
</evidence>
<evidence type="ECO:0000313" key="4">
    <source>
        <dbReference type="EMBL" id="NVD38788.1"/>
    </source>
</evidence>
<proteinExistence type="predicted"/>
<gene>
    <name evidence="4" type="ORF">HT585_07980</name>
</gene>
<feature type="chain" id="PRO_5031119194" evidence="2">
    <location>
        <begin position="25"/>
        <end position="367"/>
    </location>
</feature>
<keyword evidence="5" id="KW-1185">Reference proteome</keyword>
<evidence type="ECO:0000256" key="2">
    <source>
        <dbReference type="SAM" id="SignalP"/>
    </source>
</evidence>
<keyword evidence="2" id="KW-0732">Signal</keyword>
<evidence type="ECO:0000313" key="5">
    <source>
        <dbReference type="Proteomes" id="UP000520198"/>
    </source>
</evidence>
<sequence length="367" mass="39224">MSRLSGAALIAFRAMLLCPATSFAAEPVGQAVSIRTEVSGASGPLAVRDPVYRDERIRTSKSGLGQFVFQDGTKLAVGWGSSVVIDQFVYDGTKSVKKLTITAAKGTFRWVSGKSKHSAYEIVTPAGTIGVRGTAFDFYVGRDGTTAVVLLNGAASFCGAGGCRQLTRRCDCVVATPGGGVSRAARVSQRTLRSLGNAQALPFLSGGQRLSGTIGAVGAGCGLQAAVRDVIERPPARIAPQQAPIEREEPKPEKPRPEKPHAEKPHHEKPHHEKPDRDKPDRDKPDRDKEHGHHDKDRDDDHGDRGHGGGRGEHDDNGSSGSNNDDHAGGNDDGDSGERADRDHGNDNNDRHGGRDRDRNDRDNDDD</sequence>
<protein>
    <submittedName>
        <fullName evidence="4">FecR domain-containing protein</fullName>
    </submittedName>
</protein>
<comment type="caution">
    <text evidence="4">The sequence shown here is derived from an EMBL/GenBank/DDBJ whole genome shotgun (WGS) entry which is preliminary data.</text>
</comment>
<organism evidence="4 5">
    <name type="scientific">Ensifer oleiphilus</name>
    <dbReference type="NCBI Taxonomy" id="2742698"/>
    <lineage>
        <taxon>Bacteria</taxon>
        <taxon>Pseudomonadati</taxon>
        <taxon>Pseudomonadota</taxon>
        <taxon>Alphaproteobacteria</taxon>
        <taxon>Hyphomicrobiales</taxon>
        <taxon>Rhizobiaceae</taxon>
        <taxon>Sinorhizobium/Ensifer group</taxon>
        <taxon>Ensifer</taxon>
    </lineage>
</organism>
<feature type="signal peptide" evidence="2">
    <location>
        <begin position="1"/>
        <end position="24"/>
    </location>
</feature>
<dbReference type="Gene3D" id="2.60.120.1440">
    <property type="match status" value="1"/>
</dbReference>
<dbReference type="PANTHER" id="PTHR38731">
    <property type="entry name" value="LIPL45-RELATED LIPOPROTEIN-RELATED"/>
    <property type="match status" value="1"/>
</dbReference>
<evidence type="ECO:0000259" key="3">
    <source>
        <dbReference type="Pfam" id="PF04773"/>
    </source>
</evidence>
<dbReference type="Pfam" id="PF04773">
    <property type="entry name" value="FecR"/>
    <property type="match status" value="1"/>
</dbReference>
<dbReference type="Proteomes" id="UP000520198">
    <property type="component" value="Unassembled WGS sequence"/>
</dbReference>